<gene>
    <name evidence="3" type="ORF">J3Q64DRAFT_1654658</name>
</gene>
<feature type="region of interest" description="Disordered" evidence="1">
    <location>
        <begin position="1"/>
        <end position="67"/>
    </location>
</feature>
<feature type="compositionally biased region" description="Polar residues" evidence="1">
    <location>
        <begin position="595"/>
        <end position="604"/>
    </location>
</feature>
<feature type="compositionally biased region" description="Polar residues" evidence="1">
    <location>
        <begin position="1"/>
        <end position="16"/>
    </location>
</feature>
<accession>A0ABR3BB46</accession>
<feature type="compositionally biased region" description="Polar residues" evidence="1">
    <location>
        <begin position="252"/>
        <end position="265"/>
    </location>
</feature>
<dbReference type="Proteomes" id="UP001448207">
    <property type="component" value="Unassembled WGS sequence"/>
</dbReference>
<feature type="region of interest" description="Disordered" evidence="1">
    <location>
        <begin position="573"/>
        <end position="614"/>
    </location>
</feature>
<dbReference type="PANTHER" id="PTHR38116">
    <property type="entry name" value="CHROMOSOME 7, WHOLE GENOME SHOTGUN SEQUENCE"/>
    <property type="match status" value="1"/>
</dbReference>
<dbReference type="InterPro" id="IPR004827">
    <property type="entry name" value="bZIP"/>
</dbReference>
<feature type="compositionally biased region" description="Low complexity" evidence="1">
    <location>
        <begin position="505"/>
        <end position="528"/>
    </location>
</feature>
<comment type="caution">
    <text evidence="3">The sequence shown here is derived from an EMBL/GenBank/DDBJ whole genome shotgun (WGS) entry which is preliminary data.</text>
</comment>
<evidence type="ECO:0000259" key="2">
    <source>
        <dbReference type="PROSITE" id="PS50217"/>
    </source>
</evidence>
<dbReference type="Gene3D" id="1.20.5.170">
    <property type="match status" value="1"/>
</dbReference>
<feature type="compositionally biased region" description="Low complexity" evidence="1">
    <location>
        <begin position="192"/>
        <end position="211"/>
    </location>
</feature>
<organism evidence="3 4">
    <name type="scientific">Phycomyces blakesleeanus</name>
    <dbReference type="NCBI Taxonomy" id="4837"/>
    <lineage>
        <taxon>Eukaryota</taxon>
        <taxon>Fungi</taxon>
        <taxon>Fungi incertae sedis</taxon>
        <taxon>Mucoromycota</taxon>
        <taxon>Mucoromycotina</taxon>
        <taxon>Mucoromycetes</taxon>
        <taxon>Mucorales</taxon>
        <taxon>Phycomycetaceae</taxon>
        <taxon>Phycomyces</taxon>
    </lineage>
</organism>
<dbReference type="SMART" id="SM00338">
    <property type="entry name" value="BRLZ"/>
    <property type="match status" value="1"/>
</dbReference>
<dbReference type="PROSITE" id="PS50217">
    <property type="entry name" value="BZIP"/>
    <property type="match status" value="1"/>
</dbReference>
<dbReference type="EMBL" id="JBCLYO010000002">
    <property type="protein sequence ID" value="KAL0092962.1"/>
    <property type="molecule type" value="Genomic_DNA"/>
</dbReference>
<dbReference type="InterPro" id="IPR021833">
    <property type="entry name" value="DUF3425"/>
</dbReference>
<evidence type="ECO:0000313" key="4">
    <source>
        <dbReference type="Proteomes" id="UP001448207"/>
    </source>
</evidence>
<evidence type="ECO:0000313" key="3">
    <source>
        <dbReference type="EMBL" id="KAL0092962.1"/>
    </source>
</evidence>
<sequence>MSTESYFDDSMSQDTADAQPSPAPQPEGPPIKIRKKPGRKPNPASPALRKAQNRAAQRAFRERKERHMRDLEVTIKQMREQREKVYSENEQLKSDNEVLKCENWYLKGIVLTLQLVCYQHNLVIPQHSPHINDQALAVLAQSSPAPISAYVKLNANNKLPIVPKFLGLQNRKHRDKHTSSGSIIITQDGIHSQHQLQQNQQQYHNSDSNNHNHNHSHNNDISRQDRSPSFSNLPDLSPVPVAESPPYFPGDSNMNTSSDEATAQPHQEEPNLARPTKLLNDPLTSNLAAIQTLRLRLRLQSACIRMKSIPFAIQPTLLQLTVPHDPRIDLIPTPHMRDRMILFQHQFDLDDCFRCLLGSSVFHGNDPAVAGNWELPQEFFEKFWFLTIDYDLRRTTNRWRRLQGLQDLKTFDKPVDTALSTQLASSIYPPRTINSISATTNSIPIPVHPSPVAAAGNGGGGGASNISAGNPQGPMMLNDLSSFLGIDFGPMSQSARPPHNHQIGSSVGSCSSSVSSDSVRSNQSQSQSTMMPTETGKLTGIPNTITGQQQPTLIPIRLTNGYAGYSPYAQIPSTLKQQQQQQQQHLQSHQNSLNPHNNMQQIHSNNNNNNDTIQPVHPPTMLQNFPSWDAFIREPGEYGINLADFSLDEHLGNDS</sequence>
<feature type="compositionally biased region" description="Basic and acidic residues" evidence="1">
    <location>
        <begin position="217"/>
        <end position="226"/>
    </location>
</feature>
<protein>
    <recommendedName>
        <fullName evidence="2">BZIP domain-containing protein</fullName>
    </recommendedName>
</protein>
<reference evidence="3 4" key="1">
    <citation type="submission" date="2024-04" db="EMBL/GenBank/DDBJ databases">
        <title>Symmetric and asymmetric DNA N6-adenine methylation regulates different biological responses in Mucorales.</title>
        <authorList>
            <consortium name="Lawrence Berkeley National Laboratory"/>
            <person name="Lax C."/>
            <person name="Mondo S.J."/>
            <person name="Osorio-Concepcion M."/>
            <person name="Muszewska A."/>
            <person name="Corrochano-Luque M."/>
            <person name="Gutierrez G."/>
            <person name="Riley R."/>
            <person name="Lipzen A."/>
            <person name="Guo J."/>
            <person name="Hundley H."/>
            <person name="Amirebrahimi M."/>
            <person name="Ng V."/>
            <person name="Lorenzo-Gutierrez D."/>
            <person name="Binder U."/>
            <person name="Yang J."/>
            <person name="Song Y."/>
            <person name="Canovas D."/>
            <person name="Navarro E."/>
            <person name="Freitag M."/>
            <person name="Gabaldon T."/>
            <person name="Grigoriev I.V."/>
            <person name="Corrochano L.M."/>
            <person name="Nicolas F.E."/>
            <person name="Garre V."/>
        </authorList>
    </citation>
    <scope>NUCLEOTIDE SEQUENCE [LARGE SCALE GENOMIC DNA]</scope>
    <source>
        <strain evidence="3 4">L51</strain>
    </source>
</reference>
<proteinExistence type="predicted"/>
<feature type="region of interest" description="Disordered" evidence="1">
    <location>
        <begin position="191"/>
        <end position="279"/>
    </location>
</feature>
<dbReference type="CDD" id="cd14688">
    <property type="entry name" value="bZIP_YAP"/>
    <property type="match status" value="1"/>
</dbReference>
<dbReference type="Pfam" id="PF11905">
    <property type="entry name" value="DUF3425"/>
    <property type="match status" value="1"/>
</dbReference>
<dbReference type="SUPFAM" id="SSF57959">
    <property type="entry name" value="Leucine zipper domain"/>
    <property type="match status" value="1"/>
</dbReference>
<feature type="region of interest" description="Disordered" evidence="1">
    <location>
        <begin position="488"/>
        <end position="548"/>
    </location>
</feature>
<name>A0ABR3BB46_PHYBL</name>
<feature type="domain" description="BZIP" evidence="2">
    <location>
        <begin position="49"/>
        <end position="100"/>
    </location>
</feature>
<dbReference type="PANTHER" id="PTHR38116:SF9">
    <property type="entry name" value="BZIP DOMAIN-CONTAINING PROTEIN"/>
    <property type="match status" value="1"/>
</dbReference>
<evidence type="ECO:0000256" key="1">
    <source>
        <dbReference type="SAM" id="MobiDB-lite"/>
    </source>
</evidence>
<dbReference type="PROSITE" id="PS00036">
    <property type="entry name" value="BZIP_BASIC"/>
    <property type="match status" value="1"/>
</dbReference>
<keyword evidence="4" id="KW-1185">Reference proteome</keyword>
<dbReference type="InterPro" id="IPR046347">
    <property type="entry name" value="bZIP_sf"/>
</dbReference>
<feature type="compositionally biased region" description="Low complexity" evidence="1">
    <location>
        <begin position="577"/>
        <end position="594"/>
    </location>
</feature>
<dbReference type="Pfam" id="PF00170">
    <property type="entry name" value="bZIP_1"/>
    <property type="match status" value="1"/>
</dbReference>